<sequence>MPPNATSLPLGIVIRKSPGVTRWAAWNWKAVAVLPGAGPESWKELRRDGETVEYHAGTIRLELHRTDTEAYLTTLAGRTPSVCVVMRPTEKPTPPANLEVVFVTASAFEAQDYCDNAEDIVELVPMPAGLVAFVQEFCDTHHEEEVFVKRRRDRIRTDRQENGKGDSRIRQVSDVYRAPRRAANAPTGADTGTDG</sequence>
<dbReference type="InterPro" id="IPR021736">
    <property type="entry name" value="DUF3305"/>
</dbReference>
<dbReference type="Pfam" id="PF11749">
    <property type="entry name" value="DUF3305"/>
    <property type="match status" value="1"/>
</dbReference>
<evidence type="ECO:0000256" key="1">
    <source>
        <dbReference type="SAM" id="MobiDB-lite"/>
    </source>
</evidence>
<accession>A0A2M9DC70</accession>
<reference evidence="2 3" key="1">
    <citation type="submission" date="2017-01" db="EMBL/GenBank/DDBJ databases">
        <title>Genomic analysis of Xuhuaishuia manganoxidans DY6-4.</title>
        <authorList>
            <person name="Wang X."/>
        </authorList>
    </citation>
    <scope>NUCLEOTIDE SEQUENCE [LARGE SCALE GENOMIC DNA]</scope>
    <source>
        <strain evidence="2 3">DY6-4</strain>
    </source>
</reference>
<gene>
    <name evidence="2" type="ORF">BV394_12820</name>
</gene>
<accession>A0A1U7DKU0</accession>
<evidence type="ECO:0000313" key="3">
    <source>
        <dbReference type="Proteomes" id="UP000187266"/>
    </source>
</evidence>
<keyword evidence="3" id="KW-1185">Reference proteome</keyword>
<feature type="compositionally biased region" description="Basic and acidic residues" evidence="1">
    <location>
        <begin position="157"/>
        <end position="171"/>
    </location>
</feature>
<organism evidence="2 3">
    <name type="scientific">Brevirhabdus pacifica</name>
    <dbReference type="NCBI Taxonomy" id="1267768"/>
    <lineage>
        <taxon>Bacteria</taxon>
        <taxon>Pseudomonadati</taxon>
        <taxon>Pseudomonadota</taxon>
        <taxon>Alphaproteobacteria</taxon>
        <taxon>Rhodobacterales</taxon>
        <taxon>Paracoccaceae</taxon>
        <taxon>Brevirhabdus</taxon>
    </lineage>
</organism>
<feature type="region of interest" description="Disordered" evidence="1">
    <location>
        <begin position="157"/>
        <end position="195"/>
    </location>
</feature>
<dbReference type="AlphaFoldDB" id="A0A1U7DKU0"/>
<protein>
    <submittedName>
        <fullName evidence="2">Molybdopterin-guanine dinucleotide biosynthesis protein MobA</fullName>
    </submittedName>
</protein>
<dbReference type="EMBL" id="CP019124">
    <property type="protein sequence ID" value="APX90499.1"/>
    <property type="molecule type" value="Genomic_DNA"/>
</dbReference>
<proteinExistence type="predicted"/>
<dbReference type="STRING" id="1267768.BV394_12820"/>
<name>A0A1U7DKU0_9RHOB</name>
<dbReference type="RefSeq" id="WP_076980516.1">
    <property type="nucleotide sequence ID" value="NZ_MTCO01000201.1"/>
</dbReference>
<dbReference type="Proteomes" id="UP000187266">
    <property type="component" value="Chromosome"/>
</dbReference>
<dbReference type="OrthoDB" id="7271084at2"/>
<evidence type="ECO:0000313" key="2">
    <source>
        <dbReference type="EMBL" id="APX90499.1"/>
    </source>
</evidence>